<evidence type="ECO:0000313" key="3">
    <source>
        <dbReference type="Proteomes" id="UP000039021"/>
    </source>
</evidence>
<reference evidence="3 4" key="1">
    <citation type="submission" date="2015-03" db="EMBL/GenBank/DDBJ databases">
        <authorList>
            <consortium name="Pathogen Informatics"/>
        </authorList>
    </citation>
    <scope>NUCLEOTIDE SEQUENCE [LARGE SCALE GENOMIC DNA]</scope>
    <source>
        <strain evidence="1 4">H09601792</strain>
        <strain evidence="3">N09902308</strain>
    </source>
</reference>
<protein>
    <submittedName>
        <fullName evidence="1">Uncharacterized protein</fullName>
    </submittedName>
</protein>
<dbReference type="EMBL" id="CFOH01001404">
    <property type="protein sequence ID" value="CFE84670.1"/>
    <property type="molecule type" value="Genomic_DNA"/>
</dbReference>
<organism evidence="1 4">
    <name type="scientific">Mycobacterium tuberculosis</name>
    <dbReference type="NCBI Taxonomy" id="1773"/>
    <lineage>
        <taxon>Bacteria</taxon>
        <taxon>Bacillati</taxon>
        <taxon>Actinomycetota</taxon>
        <taxon>Actinomycetes</taxon>
        <taxon>Mycobacteriales</taxon>
        <taxon>Mycobacteriaceae</taxon>
        <taxon>Mycobacterium</taxon>
        <taxon>Mycobacterium tuberculosis complex</taxon>
    </lineage>
</organism>
<dbReference type="AlphaFoldDB" id="A0A654TV55"/>
<name>A0A654TV55_MYCTX</name>
<dbReference type="EMBL" id="CSBK01002599">
    <property type="protein sequence ID" value="CPA00160.1"/>
    <property type="molecule type" value="Genomic_DNA"/>
</dbReference>
<sequence>MASAAAIAGAFCPNTFDSTNCTNALRLAATTTGSTMAARAASNAPATALA</sequence>
<reference evidence="2" key="2">
    <citation type="submission" date="2015-03" db="EMBL/GenBank/DDBJ databases">
        <authorList>
            <consortium name="Pathogen Informatics"/>
            <person name="Murphy D."/>
        </authorList>
    </citation>
    <scope>NUCLEOTIDE SEQUENCE</scope>
    <source>
        <strain evidence="2">N09902308</strain>
    </source>
</reference>
<accession>A0A654TV55</accession>
<evidence type="ECO:0000313" key="1">
    <source>
        <dbReference type="EMBL" id="CFE84670.1"/>
    </source>
</evidence>
<evidence type="ECO:0000313" key="2">
    <source>
        <dbReference type="EMBL" id="CPA00160.1"/>
    </source>
</evidence>
<dbReference type="Proteomes" id="UP000046947">
    <property type="component" value="Unassembled WGS sequence"/>
</dbReference>
<evidence type="ECO:0000313" key="4">
    <source>
        <dbReference type="Proteomes" id="UP000046947"/>
    </source>
</evidence>
<proteinExistence type="predicted"/>
<dbReference type="Proteomes" id="UP000039021">
    <property type="component" value="Unassembled WGS sequence"/>
</dbReference>
<gene>
    <name evidence="1" type="ORF">ERS007688_04514</name>
    <name evidence="2" type="ORF">ERS007739_04309</name>
</gene>